<name>A0A9D2EB05_9BACE</name>
<evidence type="ECO:0000313" key="3">
    <source>
        <dbReference type="Proteomes" id="UP000824028"/>
    </source>
</evidence>
<comment type="caution">
    <text evidence="2">The sequence shown here is derived from an EMBL/GenBank/DDBJ whole genome shotgun (WGS) entry which is preliminary data.</text>
</comment>
<reference evidence="2" key="2">
    <citation type="submission" date="2021-04" db="EMBL/GenBank/DDBJ databases">
        <authorList>
            <person name="Gilroy R."/>
        </authorList>
    </citation>
    <scope>NUCLEOTIDE SEQUENCE</scope>
    <source>
        <strain evidence="2">ChiHjej9B8-1298</strain>
    </source>
</reference>
<accession>A0A9D2EB05</accession>
<dbReference type="PROSITE" id="PS51257">
    <property type="entry name" value="PROKAR_LIPOPROTEIN"/>
    <property type="match status" value="1"/>
</dbReference>
<dbReference type="Proteomes" id="UP000824028">
    <property type="component" value="Unassembled WGS sequence"/>
</dbReference>
<feature type="chain" id="PRO_5039226353" description="Lipoprotein" evidence="1">
    <location>
        <begin position="21"/>
        <end position="523"/>
    </location>
</feature>
<evidence type="ECO:0000313" key="2">
    <source>
        <dbReference type="EMBL" id="HIZ34045.1"/>
    </source>
</evidence>
<sequence length="523" mass="59543">MKTLYPTLCTAALLMLAACTQDPVEDLVSSGNTQSGDLPEGTFIVDYLPSADLPATRGLGEGERILSLDYLLYSEDGTYDDGTPKYTLTKCTSISDIDANTPWPLTRENMTWQQRQELKDTLNTGSKYKVVFVANADKDKVWLDKKWADNKEFQPMTGIDDDANFDDARLLLPPNGDFQQTDGTYTFYYMWTGEIDPANGYNKNTPAQMQVKLQRMVNKVEVKLADEVVNGIESAGSVDAYVTQLLEGFYDDNYVKEDHTGILDEVVISYMTLEKLKPYNSNFPRRHQLTENFLNTYFTQEKVCHISTDINTEVKNVYMTANKNYFTQVCNWQNITQMKINYDQDAFPQAIKFDKTTVNEENDKQTLIAKQQNTYSYLFYTFGNNEGITDDTKLNRITSITAMKSDTEEAFSLNVNLIPGETITQGNRYFLLTYHPNTLGEGNETFSYTKNSYNLQTVLGWENNFDFPTGWGQDNFDEWLNEGLQQDGIISTGESYTSFTLNLNIPQIEIATPWSTENANQTE</sequence>
<evidence type="ECO:0000256" key="1">
    <source>
        <dbReference type="SAM" id="SignalP"/>
    </source>
</evidence>
<feature type="signal peptide" evidence="1">
    <location>
        <begin position="1"/>
        <end position="20"/>
    </location>
</feature>
<dbReference type="AlphaFoldDB" id="A0A9D2EB05"/>
<protein>
    <recommendedName>
        <fullName evidence="4">Lipoprotein</fullName>
    </recommendedName>
</protein>
<dbReference type="EMBL" id="DXBX01000089">
    <property type="protein sequence ID" value="HIZ34045.1"/>
    <property type="molecule type" value="Genomic_DNA"/>
</dbReference>
<keyword evidence="1" id="KW-0732">Signal</keyword>
<evidence type="ECO:0008006" key="4">
    <source>
        <dbReference type="Google" id="ProtNLM"/>
    </source>
</evidence>
<reference evidence="2" key="1">
    <citation type="journal article" date="2021" name="PeerJ">
        <title>Extensive microbial diversity within the chicken gut microbiome revealed by metagenomics and culture.</title>
        <authorList>
            <person name="Gilroy R."/>
            <person name="Ravi A."/>
            <person name="Getino M."/>
            <person name="Pursley I."/>
            <person name="Horton D.L."/>
            <person name="Alikhan N.F."/>
            <person name="Baker D."/>
            <person name="Gharbi K."/>
            <person name="Hall N."/>
            <person name="Watson M."/>
            <person name="Adriaenssens E.M."/>
            <person name="Foster-Nyarko E."/>
            <person name="Jarju S."/>
            <person name="Secka A."/>
            <person name="Antonio M."/>
            <person name="Oren A."/>
            <person name="Chaudhuri R.R."/>
            <person name="La Ragione R."/>
            <person name="Hildebrand F."/>
            <person name="Pallen M.J."/>
        </authorList>
    </citation>
    <scope>NUCLEOTIDE SEQUENCE</scope>
    <source>
        <strain evidence="2">ChiHjej9B8-1298</strain>
    </source>
</reference>
<proteinExistence type="predicted"/>
<gene>
    <name evidence="2" type="ORF">H9814_11030</name>
</gene>
<organism evidence="2 3">
    <name type="scientific">Candidatus Bacteroides merdigallinarum</name>
    <dbReference type="NCBI Taxonomy" id="2838473"/>
    <lineage>
        <taxon>Bacteria</taxon>
        <taxon>Pseudomonadati</taxon>
        <taxon>Bacteroidota</taxon>
        <taxon>Bacteroidia</taxon>
        <taxon>Bacteroidales</taxon>
        <taxon>Bacteroidaceae</taxon>
        <taxon>Bacteroides</taxon>
    </lineage>
</organism>